<dbReference type="CDD" id="cd04672">
    <property type="entry name" value="NUDIX_CDP-Chase_like"/>
    <property type="match status" value="1"/>
</dbReference>
<comment type="caution">
    <text evidence="2">The sequence shown here is derived from an EMBL/GenBank/DDBJ whole genome shotgun (WGS) entry which is preliminary data.</text>
</comment>
<dbReference type="Pfam" id="PF12535">
    <property type="entry name" value="Nudix_N"/>
    <property type="match status" value="1"/>
</dbReference>
<name>A0A323ULP3_RHOPL</name>
<dbReference type="PANTHER" id="PTHR43736:SF1">
    <property type="entry name" value="DIHYDRONEOPTERIN TRIPHOSPHATE DIPHOSPHATASE"/>
    <property type="match status" value="1"/>
</dbReference>
<gene>
    <name evidence="2" type="ORF">DNX69_07715</name>
</gene>
<proteinExistence type="predicted"/>
<dbReference type="PROSITE" id="PS51462">
    <property type="entry name" value="NUDIX"/>
    <property type="match status" value="1"/>
</dbReference>
<dbReference type="Gene3D" id="6.10.250.1120">
    <property type="match status" value="1"/>
</dbReference>
<dbReference type="InterPro" id="IPR000086">
    <property type="entry name" value="NUDIX_hydrolase_dom"/>
</dbReference>
<dbReference type="InterPro" id="IPR059176">
    <property type="entry name" value="UDP-X_N"/>
</dbReference>
<dbReference type="GO" id="GO:0003824">
    <property type="term" value="F:catalytic activity"/>
    <property type="evidence" value="ECO:0007669"/>
    <property type="project" value="UniProtKB-ARBA"/>
</dbReference>
<accession>A0A323ULP3</accession>
<dbReference type="RefSeq" id="WP_110785440.1">
    <property type="nucleotide sequence ID" value="NZ_QKQS01000013.1"/>
</dbReference>
<dbReference type="Proteomes" id="UP000248134">
    <property type="component" value="Unassembled WGS sequence"/>
</dbReference>
<reference evidence="2 3" key="1">
    <citation type="submission" date="2018-06" db="EMBL/GenBank/DDBJ databases">
        <title>Draft Whole-Genome Sequence of the purple photosynthetic bacterium Rhodospeudomonas palustris XCP.</title>
        <authorList>
            <person name="Rayyan A."/>
            <person name="Meyer T.E."/>
            <person name="Kyndt J.A."/>
        </authorList>
    </citation>
    <scope>NUCLEOTIDE SEQUENCE [LARGE SCALE GENOMIC DNA]</scope>
    <source>
        <strain evidence="2 3">XCP</strain>
    </source>
</reference>
<organism evidence="2 3">
    <name type="scientific">Rhodopseudomonas palustris</name>
    <dbReference type="NCBI Taxonomy" id="1076"/>
    <lineage>
        <taxon>Bacteria</taxon>
        <taxon>Pseudomonadati</taxon>
        <taxon>Pseudomonadota</taxon>
        <taxon>Alphaproteobacteria</taxon>
        <taxon>Hyphomicrobiales</taxon>
        <taxon>Nitrobacteraceae</taxon>
        <taxon>Rhodopseudomonas</taxon>
    </lineage>
</organism>
<evidence type="ECO:0000313" key="3">
    <source>
        <dbReference type="Proteomes" id="UP000248134"/>
    </source>
</evidence>
<dbReference type="InterPro" id="IPR015797">
    <property type="entry name" value="NUDIX_hydrolase-like_dom_sf"/>
</dbReference>
<evidence type="ECO:0000259" key="1">
    <source>
        <dbReference type="PROSITE" id="PS51462"/>
    </source>
</evidence>
<feature type="domain" description="Nudix hydrolase" evidence="1">
    <location>
        <begin position="67"/>
        <end position="198"/>
    </location>
</feature>
<dbReference type="Pfam" id="PF00293">
    <property type="entry name" value="NUDIX"/>
    <property type="match status" value="1"/>
</dbReference>
<dbReference type="PANTHER" id="PTHR43736">
    <property type="entry name" value="ADP-RIBOSE PYROPHOSPHATASE"/>
    <property type="match status" value="1"/>
</dbReference>
<dbReference type="OrthoDB" id="8480561at2"/>
<dbReference type="Gene3D" id="3.90.79.10">
    <property type="entry name" value="Nucleoside Triphosphate Pyrophosphohydrolase"/>
    <property type="match status" value="1"/>
</dbReference>
<dbReference type="AlphaFoldDB" id="A0A323ULP3"/>
<dbReference type="EMBL" id="QKQS01000013">
    <property type="protein sequence ID" value="PZA11916.1"/>
    <property type="molecule type" value="Genomic_DNA"/>
</dbReference>
<protein>
    <submittedName>
        <fullName evidence="2">DNA mismatch repair protein MutT</fullName>
    </submittedName>
</protein>
<sequence>MEDRWLAWAKQLQAIASTGLSFCTDEFDQERYREIAHIANSMIAQLGSVPIERIEGLVSDFAKGYATPKVDVRGAVIEKNSILLVREKSDGCWTLPGGFADVGRSAAENVVKEIWEEAGIAVSPRSLYSVRHKAKQPYEPDARDFYKLFFICERTDLRAPSAHGETTDVDFFPANRLPKLSRGRVLESDIEAAFAFQRGWLHTTIFD</sequence>
<dbReference type="SUPFAM" id="SSF55811">
    <property type="entry name" value="Nudix"/>
    <property type="match status" value="1"/>
</dbReference>
<evidence type="ECO:0000313" key="2">
    <source>
        <dbReference type="EMBL" id="PZA11916.1"/>
    </source>
</evidence>